<keyword evidence="4" id="KW-1185">Reference proteome</keyword>
<name>A0A6A4HA92_9AGAR</name>
<dbReference type="EMBL" id="ML769545">
    <property type="protein sequence ID" value="KAE9394706.1"/>
    <property type="molecule type" value="Genomic_DNA"/>
</dbReference>
<evidence type="ECO:0000313" key="4">
    <source>
        <dbReference type="Proteomes" id="UP000799118"/>
    </source>
</evidence>
<proteinExistence type="predicted"/>
<keyword evidence="1" id="KW-1133">Transmembrane helix</keyword>
<feature type="transmembrane region" description="Helical" evidence="1">
    <location>
        <begin position="118"/>
        <end position="139"/>
    </location>
</feature>
<sequence>MYDYEAKYDADEFGMEMGPNSRFYKTYVDESDVYDTDKMEGYRDVLDVLLVFIGLFSAIVTSFVIQSSLSLQPDYTQVTATLVYNLILVQQSIANGTHSPIPQNPANFTVTVTLLAKWINGLWFTSLAISLSTALMTILTKQWLYHYLSQASGSAQERARIRQFRFAGLEIYRVHMIIDLLPVALHIALAFFLLGLSLFLYSLNILPVVPENYKALTVVADFWCCLVPPKVQVICYNCF</sequence>
<dbReference type="Pfam" id="PF20153">
    <property type="entry name" value="DUF6535"/>
    <property type="match status" value="1"/>
</dbReference>
<evidence type="ECO:0000256" key="1">
    <source>
        <dbReference type="SAM" id="Phobius"/>
    </source>
</evidence>
<dbReference type="OrthoDB" id="3219854at2759"/>
<evidence type="ECO:0000259" key="2">
    <source>
        <dbReference type="Pfam" id="PF20153"/>
    </source>
</evidence>
<gene>
    <name evidence="3" type="ORF">BT96DRAFT_958755</name>
</gene>
<feature type="transmembrane region" description="Helical" evidence="1">
    <location>
        <begin position="45"/>
        <end position="65"/>
    </location>
</feature>
<dbReference type="AlphaFoldDB" id="A0A6A4HA92"/>
<dbReference type="Proteomes" id="UP000799118">
    <property type="component" value="Unassembled WGS sequence"/>
</dbReference>
<evidence type="ECO:0000313" key="3">
    <source>
        <dbReference type="EMBL" id="KAE9394706.1"/>
    </source>
</evidence>
<keyword evidence="1" id="KW-0812">Transmembrane</keyword>
<feature type="domain" description="DUF6535" evidence="2">
    <location>
        <begin position="25"/>
        <end position="201"/>
    </location>
</feature>
<organism evidence="3 4">
    <name type="scientific">Gymnopus androsaceus JB14</name>
    <dbReference type="NCBI Taxonomy" id="1447944"/>
    <lineage>
        <taxon>Eukaryota</taxon>
        <taxon>Fungi</taxon>
        <taxon>Dikarya</taxon>
        <taxon>Basidiomycota</taxon>
        <taxon>Agaricomycotina</taxon>
        <taxon>Agaricomycetes</taxon>
        <taxon>Agaricomycetidae</taxon>
        <taxon>Agaricales</taxon>
        <taxon>Marasmiineae</taxon>
        <taxon>Omphalotaceae</taxon>
        <taxon>Gymnopus</taxon>
    </lineage>
</organism>
<reference evidence="3" key="1">
    <citation type="journal article" date="2019" name="Environ. Microbiol.">
        <title>Fungal ecological strategies reflected in gene transcription - a case study of two litter decomposers.</title>
        <authorList>
            <person name="Barbi F."/>
            <person name="Kohler A."/>
            <person name="Barry K."/>
            <person name="Baskaran P."/>
            <person name="Daum C."/>
            <person name="Fauchery L."/>
            <person name="Ihrmark K."/>
            <person name="Kuo A."/>
            <person name="LaButti K."/>
            <person name="Lipzen A."/>
            <person name="Morin E."/>
            <person name="Grigoriev I.V."/>
            <person name="Henrissat B."/>
            <person name="Lindahl B."/>
            <person name="Martin F."/>
        </authorList>
    </citation>
    <scope>NUCLEOTIDE SEQUENCE</scope>
    <source>
        <strain evidence="3">JB14</strain>
    </source>
</reference>
<protein>
    <recommendedName>
        <fullName evidence="2">DUF6535 domain-containing protein</fullName>
    </recommendedName>
</protein>
<feature type="transmembrane region" description="Helical" evidence="1">
    <location>
        <begin position="180"/>
        <end position="203"/>
    </location>
</feature>
<keyword evidence="1" id="KW-0472">Membrane</keyword>
<accession>A0A6A4HA92</accession>
<dbReference type="InterPro" id="IPR045338">
    <property type="entry name" value="DUF6535"/>
</dbReference>